<dbReference type="AlphaFoldDB" id="X1A1D0"/>
<reference evidence="1" key="1">
    <citation type="journal article" date="2014" name="Front. Microbiol.">
        <title>High frequency of phylogenetically diverse reductive dehalogenase-homologous genes in deep subseafloor sedimentary metagenomes.</title>
        <authorList>
            <person name="Kawai M."/>
            <person name="Futagami T."/>
            <person name="Toyoda A."/>
            <person name="Takaki Y."/>
            <person name="Nishi S."/>
            <person name="Hori S."/>
            <person name="Arai W."/>
            <person name="Tsubouchi T."/>
            <person name="Morono Y."/>
            <person name="Uchiyama I."/>
            <person name="Ito T."/>
            <person name="Fujiyama A."/>
            <person name="Inagaki F."/>
            <person name="Takami H."/>
        </authorList>
    </citation>
    <scope>NUCLEOTIDE SEQUENCE</scope>
    <source>
        <strain evidence="1">Expedition CK06-06</strain>
    </source>
</reference>
<organism evidence="1">
    <name type="scientific">marine sediment metagenome</name>
    <dbReference type="NCBI Taxonomy" id="412755"/>
    <lineage>
        <taxon>unclassified sequences</taxon>
        <taxon>metagenomes</taxon>
        <taxon>ecological metagenomes</taxon>
    </lineage>
</organism>
<gene>
    <name evidence="1" type="ORF">S01H4_15064</name>
</gene>
<proteinExistence type="predicted"/>
<name>X1A1D0_9ZZZZ</name>
<dbReference type="EMBL" id="BART01006604">
    <property type="protein sequence ID" value="GAG66558.1"/>
    <property type="molecule type" value="Genomic_DNA"/>
</dbReference>
<sequence length="250" mass="28812">MKNDRIRSNTQREDLFSPQERKEILNRLLSAFKADSRIAGVLVVGSGAVGFDDCYSDIDLSVIATKKKDVLPVYQEWRARIEKLLPVIHCCEVTYGPNSYLYAFLLDGFVELDAGFVCLANLLARRQRWKIAFDRSGKIEDIMRSSWEKKSEVDTKAGYLNRIDGIWHYIIHVPVALKRGQPWMALHYLEIIRNRAVELAGLRHRLETKNFRHVDQMPEESLIELQKSLVSTVDHTAIMNALRIATTCFF</sequence>
<dbReference type="SUPFAM" id="SSF81301">
    <property type="entry name" value="Nucleotidyltransferase"/>
    <property type="match status" value="1"/>
</dbReference>
<feature type="non-terminal residue" evidence="1">
    <location>
        <position position="250"/>
    </location>
</feature>
<evidence type="ECO:0008006" key="2">
    <source>
        <dbReference type="Google" id="ProtNLM"/>
    </source>
</evidence>
<accession>X1A1D0</accession>
<dbReference type="InterPro" id="IPR043519">
    <property type="entry name" value="NT_sf"/>
</dbReference>
<comment type="caution">
    <text evidence="1">The sequence shown here is derived from an EMBL/GenBank/DDBJ whole genome shotgun (WGS) entry which is preliminary data.</text>
</comment>
<protein>
    <recommendedName>
        <fullName evidence="2">Polymerase nucleotidyl transferase domain-containing protein</fullName>
    </recommendedName>
</protein>
<evidence type="ECO:0000313" key="1">
    <source>
        <dbReference type="EMBL" id="GAG66558.1"/>
    </source>
</evidence>
<dbReference type="Gene3D" id="3.30.460.10">
    <property type="entry name" value="Beta Polymerase, domain 2"/>
    <property type="match status" value="1"/>
</dbReference>
<dbReference type="SUPFAM" id="SSF81631">
    <property type="entry name" value="PAP/OAS1 substrate-binding domain"/>
    <property type="match status" value="1"/>
</dbReference>